<protein>
    <submittedName>
        <fullName evidence="2">Uncharacterized protein</fullName>
    </submittedName>
</protein>
<comment type="caution">
    <text evidence="2">The sequence shown here is derived from an EMBL/GenBank/DDBJ whole genome shotgun (WGS) entry which is preliminary data.</text>
</comment>
<evidence type="ECO:0000313" key="2">
    <source>
        <dbReference type="EMBL" id="CAK0839856.1"/>
    </source>
</evidence>
<dbReference type="EMBL" id="CAUYUJ010014330">
    <property type="protein sequence ID" value="CAK0839856.1"/>
    <property type="molecule type" value="Genomic_DNA"/>
</dbReference>
<organism evidence="2 3">
    <name type="scientific">Prorocentrum cordatum</name>
    <dbReference type="NCBI Taxonomy" id="2364126"/>
    <lineage>
        <taxon>Eukaryota</taxon>
        <taxon>Sar</taxon>
        <taxon>Alveolata</taxon>
        <taxon>Dinophyceae</taxon>
        <taxon>Prorocentrales</taxon>
        <taxon>Prorocentraceae</taxon>
        <taxon>Prorocentrum</taxon>
    </lineage>
</organism>
<gene>
    <name evidence="2" type="ORF">PCOR1329_LOCUS35442</name>
</gene>
<proteinExistence type="predicted"/>
<name>A0ABN9T4A8_9DINO</name>
<keyword evidence="3" id="KW-1185">Reference proteome</keyword>
<dbReference type="Proteomes" id="UP001189429">
    <property type="component" value="Unassembled WGS sequence"/>
</dbReference>
<feature type="non-terminal residue" evidence="2">
    <location>
        <position position="202"/>
    </location>
</feature>
<evidence type="ECO:0000256" key="1">
    <source>
        <dbReference type="SAM" id="MobiDB-lite"/>
    </source>
</evidence>
<feature type="compositionally biased region" description="Basic residues" evidence="1">
    <location>
        <begin position="43"/>
        <end position="54"/>
    </location>
</feature>
<sequence>MPDPKPGGQAEAAGLRVPRPGRPGAARGRPGRAGAARGSRAGGLRRRPHGRGRAAGRGAVRAGLALRLRRAAASPFAFDAKEVIEPTEAVLWEAGLLAGPPEQRPFAVAVHIRRPEVRPGIRTSTHLREAAPQTAWRGAEELLARAGPRAPGAGAPCALLLAADSAAAAGVLRPLAEARRCRLVTSRYGDPARSWSPEHGEQ</sequence>
<feature type="region of interest" description="Disordered" evidence="1">
    <location>
        <begin position="1"/>
        <end position="59"/>
    </location>
</feature>
<evidence type="ECO:0000313" key="3">
    <source>
        <dbReference type="Proteomes" id="UP001189429"/>
    </source>
</evidence>
<reference evidence="2" key="1">
    <citation type="submission" date="2023-10" db="EMBL/GenBank/DDBJ databases">
        <authorList>
            <person name="Chen Y."/>
            <person name="Shah S."/>
            <person name="Dougan E. K."/>
            <person name="Thang M."/>
            <person name="Chan C."/>
        </authorList>
    </citation>
    <scope>NUCLEOTIDE SEQUENCE [LARGE SCALE GENOMIC DNA]</scope>
</reference>
<accession>A0ABN9T4A8</accession>
<feature type="compositionally biased region" description="Low complexity" evidence="1">
    <location>
        <begin position="12"/>
        <end position="39"/>
    </location>
</feature>